<name>A0A2K3P6H9_TRIPR</name>
<dbReference type="EMBL" id="ASHM01002653">
    <property type="protein sequence ID" value="PNY08665.1"/>
    <property type="molecule type" value="Genomic_DNA"/>
</dbReference>
<evidence type="ECO:0000313" key="1">
    <source>
        <dbReference type="EMBL" id="PNY08665.1"/>
    </source>
</evidence>
<dbReference type="EMBL" id="ASHM01004133">
    <property type="protein sequence ID" value="PNY10870.1"/>
    <property type="molecule type" value="Genomic_DNA"/>
</dbReference>
<evidence type="ECO:0000313" key="3">
    <source>
        <dbReference type="Proteomes" id="UP000236291"/>
    </source>
</evidence>
<dbReference type="AlphaFoldDB" id="A0A2K3P6H9"/>
<organism evidence="2 3">
    <name type="scientific">Trifolium pratense</name>
    <name type="common">Red clover</name>
    <dbReference type="NCBI Taxonomy" id="57577"/>
    <lineage>
        <taxon>Eukaryota</taxon>
        <taxon>Viridiplantae</taxon>
        <taxon>Streptophyta</taxon>
        <taxon>Embryophyta</taxon>
        <taxon>Tracheophyta</taxon>
        <taxon>Spermatophyta</taxon>
        <taxon>Magnoliopsida</taxon>
        <taxon>eudicotyledons</taxon>
        <taxon>Gunneridae</taxon>
        <taxon>Pentapetalae</taxon>
        <taxon>rosids</taxon>
        <taxon>fabids</taxon>
        <taxon>Fabales</taxon>
        <taxon>Fabaceae</taxon>
        <taxon>Papilionoideae</taxon>
        <taxon>50 kb inversion clade</taxon>
        <taxon>NPAAA clade</taxon>
        <taxon>Hologalegina</taxon>
        <taxon>IRL clade</taxon>
        <taxon>Trifolieae</taxon>
        <taxon>Trifolium</taxon>
    </lineage>
</organism>
<sequence length="141" mass="16509">MKNSAVLEGNRNYELQLTSKENLIEISDMLKQRIEEHKRGCDDQWLTVTPEIKKDVEHLGGRRLWVQKQGWGEEDEESQGEKELVEPLGSEWVFIYWPVWVCPKKIRSSMASIQLHGLVLEIEEGIREEQIFCKIGLVRMT</sequence>
<gene>
    <name evidence="1" type="ORF">L195_g005195</name>
    <name evidence="2" type="ORF">L195_g007462</name>
</gene>
<dbReference type="Proteomes" id="UP000236291">
    <property type="component" value="Unassembled WGS sequence"/>
</dbReference>
<reference evidence="2 3" key="1">
    <citation type="journal article" date="2014" name="Am. J. Bot.">
        <title>Genome assembly and annotation for red clover (Trifolium pratense; Fabaceae).</title>
        <authorList>
            <person name="Istvanek J."/>
            <person name="Jaros M."/>
            <person name="Krenek A."/>
            <person name="Repkova J."/>
        </authorList>
    </citation>
    <scope>NUCLEOTIDE SEQUENCE [LARGE SCALE GENOMIC DNA]</scope>
    <source>
        <strain evidence="3">cv. Tatra</strain>
        <tissue evidence="2">Young leaves</tissue>
    </source>
</reference>
<accession>A0A2K3P6H9</accession>
<reference evidence="2 3" key="2">
    <citation type="journal article" date="2017" name="Front. Plant Sci.">
        <title>Gene Classification and Mining of Molecular Markers Useful in Red Clover (Trifolium pratense) Breeding.</title>
        <authorList>
            <person name="Istvanek J."/>
            <person name="Dluhosova J."/>
            <person name="Dluhos P."/>
            <person name="Patkova L."/>
            <person name="Nedelnik J."/>
            <person name="Repkova J."/>
        </authorList>
    </citation>
    <scope>NUCLEOTIDE SEQUENCE [LARGE SCALE GENOMIC DNA]</scope>
    <source>
        <strain evidence="3">cv. Tatra</strain>
        <tissue evidence="2">Young leaves</tissue>
    </source>
</reference>
<proteinExistence type="predicted"/>
<evidence type="ECO:0000313" key="2">
    <source>
        <dbReference type="EMBL" id="PNY10870.1"/>
    </source>
</evidence>
<protein>
    <submittedName>
        <fullName evidence="2">Uncharacterized protein</fullName>
    </submittedName>
</protein>
<comment type="caution">
    <text evidence="2">The sequence shown here is derived from an EMBL/GenBank/DDBJ whole genome shotgun (WGS) entry which is preliminary data.</text>
</comment>